<evidence type="ECO:0000313" key="8">
    <source>
        <dbReference type="EMBL" id="TNJ39880.1"/>
    </source>
</evidence>
<feature type="transmembrane region" description="Helical" evidence="6">
    <location>
        <begin position="6"/>
        <end position="24"/>
    </location>
</feature>
<comment type="subcellular location">
    <subcellularLocation>
        <location evidence="1">Cell membrane</location>
        <topology evidence="1">Multi-pass membrane protein</topology>
    </subcellularLocation>
</comment>
<proteinExistence type="predicted"/>
<organism evidence="8 9">
    <name type="scientific">Chlorobaculum thiosulfatiphilum</name>
    <name type="common">Chlorobium limicola f.sp. thiosulfatophilum</name>
    <dbReference type="NCBI Taxonomy" id="115852"/>
    <lineage>
        <taxon>Bacteria</taxon>
        <taxon>Pseudomonadati</taxon>
        <taxon>Chlorobiota</taxon>
        <taxon>Chlorobiia</taxon>
        <taxon>Chlorobiales</taxon>
        <taxon>Chlorobiaceae</taxon>
        <taxon>Chlorobaculum</taxon>
    </lineage>
</organism>
<feature type="domain" description="Cardiolipin synthase N-terminal" evidence="7">
    <location>
        <begin position="15"/>
        <end position="57"/>
    </location>
</feature>
<evidence type="ECO:0000256" key="3">
    <source>
        <dbReference type="ARBA" id="ARBA00022692"/>
    </source>
</evidence>
<keyword evidence="4 6" id="KW-1133">Transmembrane helix</keyword>
<evidence type="ECO:0000313" key="9">
    <source>
        <dbReference type="Proteomes" id="UP000308271"/>
    </source>
</evidence>
<dbReference type="EMBL" id="VDCH01000003">
    <property type="protein sequence ID" value="TNJ39880.1"/>
    <property type="molecule type" value="Genomic_DNA"/>
</dbReference>
<evidence type="ECO:0000259" key="7">
    <source>
        <dbReference type="Pfam" id="PF13396"/>
    </source>
</evidence>
<feature type="transmembrane region" description="Helical" evidence="6">
    <location>
        <begin position="36"/>
        <end position="55"/>
    </location>
</feature>
<dbReference type="OrthoDB" id="8455471at2"/>
<reference evidence="8 9" key="1">
    <citation type="submission" date="2019-05" db="EMBL/GenBank/DDBJ databases">
        <title>Draft Whole-Genome sequence of the green sulfur bacterium Chlorobaculum thiosulfatiphilum DSM 249.</title>
        <authorList>
            <person name="Meyer T.E."/>
            <person name="Kyndt J.A."/>
        </authorList>
    </citation>
    <scope>NUCLEOTIDE SEQUENCE [LARGE SCALE GENOMIC DNA]</scope>
    <source>
        <strain evidence="8 9">DSM 249</strain>
    </source>
</reference>
<accession>A0A5C4S8Q9</accession>
<evidence type="ECO:0000256" key="2">
    <source>
        <dbReference type="ARBA" id="ARBA00022475"/>
    </source>
</evidence>
<dbReference type="InterPro" id="IPR027379">
    <property type="entry name" value="CLS_N"/>
</dbReference>
<dbReference type="Pfam" id="PF13396">
    <property type="entry name" value="PLDc_N"/>
    <property type="match status" value="1"/>
</dbReference>
<dbReference type="AlphaFoldDB" id="A0A5C4S8Q9"/>
<gene>
    <name evidence="8" type="ORF">FGF66_02815</name>
</gene>
<evidence type="ECO:0000256" key="4">
    <source>
        <dbReference type="ARBA" id="ARBA00022989"/>
    </source>
</evidence>
<evidence type="ECO:0000256" key="1">
    <source>
        <dbReference type="ARBA" id="ARBA00004651"/>
    </source>
</evidence>
<sequence length="59" mass="6540">MGLELGGLFSLVVFAIDIWVIVQIVQSPSVTGKKLLWVLIILLLPLVGLLLWLLFGPKR</sequence>
<dbReference type="RefSeq" id="WP_139456182.1">
    <property type="nucleotide sequence ID" value="NZ_VDCH01000003.1"/>
</dbReference>
<comment type="caution">
    <text evidence="8">The sequence shown here is derived from an EMBL/GenBank/DDBJ whole genome shotgun (WGS) entry which is preliminary data.</text>
</comment>
<keyword evidence="3 6" id="KW-0812">Transmembrane</keyword>
<protein>
    <recommendedName>
        <fullName evidence="7">Cardiolipin synthase N-terminal domain-containing protein</fullName>
    </recommendedName>
</protein>
<keyword evidence="9" id="KW-1185">Reference proteome</keyword>
<dbReference type="GO" id="GO:0005886">
    <property type="term" value="C:plasma membrane"/>
    <property type="evidence" value="ECO:0007669"/>
    <property type="project" value="UniProtKB-SubCell"/>
</dbReference>
<evidence type="ECO:0000256" key="6">
    <source>
        <dbReference type="SAM" id="Phobius"/>
    </source>
</evidence>
<dbReference type="Proteomes" id="UP000308271">
    <property type="component" value="Unassembled WGS sequence"/>
</dbReference>
<keyword evidence="5 6" id="KW-0472">Membrane</keyword>
<keyword evidence="2" id="KW-1003">Cell membrane</keyword>
<name>A0A5C4S8Q9_CHLTI</name>
<evidence type="ECO:0000256" key="5">
    <source>
        <dbReference type="ARBA" id="ARBA00023136"/>
    </source>
</evidence>